<dbReference type="InterPro" id="IPR036291">
    <property type="entry name" value="NAD(P)-bd_dom_sf"/>
</dbReference>
<dbReference type="InterPro" id="IPR051783">
    <property type="entry name" value="NAD(P)-dependent_oxidoreduct"/>
</dbReference>
<dbReference type="Gene3D" id="3.40.50.720">
    <property type="entry name" value="NAD(P)-binding Rossmann-like Domain"/>
    <property type="match status" value="1"/>
</dbReference>
<evidence type="ECO:0000259" key="1">
    <source>
        <dbReference type="Pfam" id="PF13460"/>
    </source>
</evidence>
<dbReference type="SUPFAM" id="SSF51735">
    <property type="entry name" value="NAD(P)-binding Rossmann-fold domains"/>
    <property type="match status" value="1"/>
</dbReference>
<dbReference type="Pfam" id="PF13460">
    <property type="entry name" value="NAD_binding_10"/>
    <property type="match status" value="1"/>
</dbReference>
<dbReference type="AlphaFoldDB" id="X1V5Z4"/>
<dbReference type="PANTHER" id="PTHR48079">
    <property type="entry name" value="PROTEIN YEEZ"/>
    <property type="match status" value="1"/>
</dbReference>
<evidence type="ECO:0000313" key="2">
    <source>
        <dbReference type="EMBL" id="GAJ00055.1"/>
    </source>
</evidence>
<proteinExistence type="predicted"/>
<dbReference type="PANTHER" id="PTHR48079:SF6">
    <property type="entry name" value="NAD(P)-BINDING DOMAIN-CONTAINING PROTEIN-RELATED"/>
    <property type="match status" value="1"/>
</dbReference>
<gene>
    <name evidence="2" type="ORF">S12H4_35609</name>
</gene>
<reference evidence="2" key="1">
    <citation type="journal article" date="2014" name="Front. Microbiol.">
        <title>High frequency of phylogenetically diverse reductive dehalogenase-homologous genes in deep subseafloor sedimentary metagenomes.</title>
        <authorList>
            <person name="Kawai M."/>
            <person name="Futagami T."/>
            <person name="Toyoda A."/>
            <person name="Takaki Y."/>
            <person name="Nishi S."/>
            <person name="Hori S."/>
            <person name="Arai W."/>
            <person name="Tsubouchi T."/>
            <person name="Morono Y."/>
            <person name="Uchiyama I."/>
            <person name="Ito T."/>
            <person name="Fujiyama A."/>
            <person name="Inagaki F."/>
            <person name="Takami H."/>
        </authorList>
    </citation>
    <scope>NUCLEOTIDE SEQUENCE</scope>
    <source>
        <strain evidence="2">Expedition CK06-06</strain>
    </source>
</reference>
<sequence>MKALVTGGSGFTGGHLVKKLLDRNINVRVLARPTSKIDNLKKLGAEIIIGDITDKDSVSRAV</sequence>
<accession>X1V5Z4</accession>
<dbReference type="EMBL" id="BARW01021162">
    <property type="protein sequence ID" value="GAJ00055.1"/>
    <property type="molecule type" value="Genomic_DNA"/>
</dbReference>
<dbReference type="InterPro" id="IPR016040">
    <property type="entry name" value="NAD(P)-bd_dom"/>
</dbReference>
<name>X1V5Z4_9ZZZZ</name>
<feature type="non-terminal residue" evidence="2">
    <location>
        <position position="62"/>
    </location>
</feature>
<feature type="domain" description="NAD(P)-binding" evidence="1">
    <location>
        <begin position="7"/>
        <end position="62"/>
    </location>
</feature>
<dbReference type="GO" id="GO:0005737">
    <property type="term" value="C:cytoplasm"/>
    <property type="evidence" value="ECO:0007669"/>
    <property type="project" value="TreeGrafter"/>
</dbReference>
<protein>
    <recommendedName>
        <fullName evidence="1">NAD(P)-binding domain-containing protein</fullName>
    </recommendedName>
</protein>
<comment type="caution">
    <text evidence="2">The sequence shown here is derived from an EMBL/GenBank/DDBJ whole genome shotgun (WGS) entry which is preliminary data.</text>
</comment>
<organism evidence="2">
    <name type="scientific">marine sediment metagenome</name>
    <dbReference type="NCBI Taxonomy" id="412755"/>
    <lineage>
        <taxon>unclassified sequences</taxon>
        <taxon>metagenomes</taxon>
        <taxon>ecological metagenomes</taxon>
    </lineage>
</organism>
<dbReference type="GO" id="GO:0004029">
    <property type="term" value="F:aldehyde dehydrogenase (NAD+) activity"/>
    <property type="evidence" value="ECO:0007669"/>
    <property type="project" value="TreeGrafter"/>
</dbReference>